<sequence>MSGCPVTTDVTLRPAPEFELECLYDDPSSPSKLTIFSPETPAMATEWLTVDRSSAFRLDRMR</sequence>
<evidence type="ECO:0000313" key="3">
    <source>
        <dbReference type="Proteomes" id="UP000252985"/>
    </source>
</evidence>
<gene>
    <name evidence="2" type="ORF">DU484_17955</name>
    <name evidence="1" type="ORF">DU500_00995</name>
</gene>
<reference evidence="1 4" key="2">
    <citation type="submission" date="2018-07" db="EMBL/GenBank/DDBJ databases">
        <title>Genome sequences of Haloplanus sp. CBA1113.</title>
        <authorList>
            <person name="Kim Y.B."/>
            <person name="Roh S.W."/>
        </authorList>
    </citation>
    <scope>NUCLEOTIDE SEQUENCE [LARGE SCALE GENOMIC DNA]</scope>
    <source>
        <strain evidence="1 4">CBA1113</strain>
    </source>
</reference>
<dbReference type="OrthoDB" id="224774at2157"/>
<reference evidence="2 3" key="1">
    <citation type="submission" date="2018-07" db="EMBL/GenBank/DDBJ databases">
        <title>Genome sequences of Haloplanus sp. CBA1112.</title>
        <authorList>
            <person name="Kim Y.B."/>
            <person name="Roh S.W."/>
        </authorList>
    </citation>
    <scope>NUCLEOTIDE SEQUENCE [LARGE SCALE GENOMIC DNA]</scope>
    <source>
        <strain evidence="2 3">CBA1112</strain>
    </source>
</reference>
<dbReference type="Proteomes" id="UP000253273">
    <property type="component" value="Chromosome"/>
</dbReference>
<evidence type="ECO:0000313" key="4">
    <source>
        <dbReference type="Proteomes" id="UP000253273"/>
    </source>
</evidence>
<accession>A0A345EI96</accession>
<evidence type="ECO:0000313" key="1">
    <source>
        <dbReference type="EMBL" id="AXG08001.1"/>
    </source>
</evidence>
<keyword evidence="4" id="KW-1185">Reference proteome</keyword>
<protein>
    <submittedName>
        <fullName evidence="2">Uncharacterized protein</fullName>
    </submittedName>
</protein>
<dbReference type="Proteomes" id="UP000252985">
    <property type="component" value="Chromosome"/>
</dbReference>
<accession>A0A345E729</accession>
<organism evidence="2 3">
    <name type="scientific">Haloplanus rubicundus</name>
    <dbReference type="NCBI Taxonomy" id="1547898"/>
    <lineage>
        <taxon>Archaea</taxon>
        <taxon>Methanobacteriati</taxon>
        <taxon>Methanobacteriota</taxon>
        <taxon>Stenosarchaea group</taxon>
        <taxon>Halobacteria</taxon>
        <taxon>Halobacteriales</taxon>
        <taxon>Haloferacaceae</taxon>
        <taxon>Haloplanus</taxon>
    </lineage>
</organism>
<evidence type="ECO:0000313" key="2">
    <source>
        <dbReference type="EMBL" id="AXG11918.1"/>
    </source>
</evidence>
<dbReference type="EMBL" id="CP031150">
    <property type="protein sequence ID" value="AXG08001.1"/>
    <property type="molecule type" value="Genomic_DNA"/>
</dbReference>
<dbReference type="KEGG" id="haq:DU484_17955"/>
<dbReference type="AlphaFoldDB" id="A0A345EI96"/>
<dbReference type="EMBL" id="CP031148">
    <property type="protein sequence ID" value="AXG11918.1"/>
    <property type="molecule type" value="Genomic_DNA"/>
</dbReference>
<proteinExistence type="predicted"/>
<dbReference type="KEGG" id="haj:DU500_00995"/>
<name>A0A345EI96_9EURY</name>